<dbReference type="InterPro" id="IPR044638">
    <property type="entry name" value="ALDH7A1-like"/>
</dbReference>
<dbReference type="EMBL" id="GBRH01215292">
    <property type="protein sequence ID" value="JAD82603.1"/>
    <property type="molecule type" value="Transcribed_RNA"/>
</dbReference>
<keyword evidence="3" id="KW-0520">NAD</keyword>
<reference evidence="4" key="2">
    <citation type="journal article" date="2015" name="Data Brief">
        <title>Shoot transcriptome of the giant reed, Arundo donax.</title>
        <authorList>
            <person name="Barrero R.A."/>
            <person name="Guerrero F.D."/>
            <person name="Moolhuijzen P."/>
            <person name="Goolsby J.A."/>
            <person name="Tidwell J."/>
            <person name="Bellgard S.E."/>
            <person name="Bellgard M.I."/>
        </authorList>
    </citation>
    <scope>NUCLEOTIDE SEQUENCE</scope>
    <source>
        <tissue evidence="4">Shoot tissue taken approximately 20 cm above the soil surface</tissue>
    </source>
</reference>
<dbReference type="GO" id="GO:0004029">
    <property type="term" value="F:aldehyde dehydrogenase (NAD+) activity"/>
    <property type="evidence" value="ECO:0007669"/>
    <property type="project" value="InterPro"/>
</dbReference>
<dbReference type="GO" id="GO:0003842">
    <property type="term" value="F:L-glutamate gamma-semialdehyde dehydrogenase activity"/>
    <property type="evidence" value="ECO:0007669"/>
    <property type="project" value="TreeGrafter"/>
</dbReference>
<dbReference type="GO" id="GO:0010133">
    <property type="term" value="P:L-proline catabolic process to L-glutamate"/>
    <property type="evidence" value="ECO:0007669"/>
    <property type="project" value="TreeGrafter"/>
</dbReference>
<protein>
    <submittedName>
        <fullName evidence="4">Uncharacterized protein</fullName>
    </submittedName>
</protein>
<organism evidence="4">
    <name type="scientific">Arundo donax</name>
    <name type="common">Giant reed</name>
    <name type="synonym">Donax arundinaceus</name>
    <dbReference type="NCBI Taxonomy" id="35708"/>
    <lineage>
        <taxon>Eukaryota</taxon>
        <taxon>Viridiplantae</taxon>
        <taxon>Streptophyta</taxon>
        <taxon>Embryophyta</taxon>
        <taxon>Tracheophyta</taxon>
        <taxon>Spermatophyta</taxon>
        <taxon>Magnoliopsida</taxon>
        <taxon>Liliopsida</taxon>
        <taxon>Poales</taxon>
        <taxon>Poaceae</taxon>
        <taxon>PACMAD clade</taxon>
        <taxon>Arundinoideae</taxon>
        <taxon>Arundineae</taxon>
        <taxon>Arundo</taxon>
    </lineage>
</organism>
<comment type="similarity">
    <text evidence="1">Belongs to the aldehyde dehydrogenase family.</text>
</comment>
<evidence type="ECO:0000256" key="1">
    <source>
        <dbReference type="ARBA" id="ARBA00009986"/>
    </source>
</evidence>
<evidence type="ECO:0000256" key="2">
    <source>
        <dbReference type="ARBA" id="ARBA00023002"/>
    </source>
</evidence>
<dbReference type="PANTHER" id="PTHR43521:SF7">
    <property type="entry name" value="DELTA-1-PYRROLINE-5-CARBOXYLATE DEHYDROGENASE 12A1, MITOCHONDRIAL"/>
    <property type="match status" value="1"/>
</dbReference>
<evidence type="ECO:0000256" key="3">
    <source>
        <dbReference type="ARBA" id="ARBA00023027"/>
    </source>
</evidence>
<keyword evidence="2" id="KW-0560">Oxidoreductase</keyword>
<dbReference type="GO" id="GO:0005739">
    <property type="term" value="C:mitochondrion"/>
    <property type="evidence" value="ECO:0007669"/>
    <property type="project" value="TreeGrafter"/>
</dbReference>
<evidence type="ECO:0000313" key="4">
    <source>
        <dbReference type="EMBL" id="JAD82603.1"/>
    </source>
</evidence>
<proteinExistence type="inferred from homology"/>
<dbReference type="PANTHER" id="PTHR43521">
    <property type="entry name" value="ALPHA-AMINOADIPIC SEMIALDEHYDE DEHYDROGENASE"/>
    <property type="match status" value="1"/>
</dbReference>
<reference evidence="4" key="1">
    <citation type="submission" date="2014-09" db="EMBL/GenBank/DDBJ databases">
        <authorList>
            <person name="Magalhaes I.L.F."/>
            <person name="Oliveira U."/>
            <person name="Santos F.R."/>
            <person name="Vidigal T.H.D.A."/>
            <person name="Brescovit A.D."/>
            <person name="Santos A.J."/>
        </authorList>
    </citation>
    <scope>NUCLEOTIDE SEQUENCE</scope>
    <source>
        <tissue evidence="4">Shoot tissue taken approximately 20 cm above the soil surface</tissue>
    </source>
</reference>
<name>A0A0A9D7G4_ARUDO</name>
<accession>A0A0A9D7G4</accession>
<sequence length="128" mass="14733">MQIHTFHIPLVSTFFIIKKTLICRYLMYGDISAKAAHMLGQPEVSYFFAKLIQRVSPKSYQQALTEVQVSQKFLENFCGDQIGRKRSSFQIKRMSIICSHHSHFLSVVTCTLSGPVICCTWQPSWTKK</sequence>
<dbReference type="AlphaFoldDB" id="A0A0A9D7G4"/>